<evidence type="ECO:0000313" key="6">
    <source>
        <dbReference type="EMBL" id="RDL31523.1"/>
    </source>
</evidence>
<dbReference type="AlphaFoldDB" id="A0A370TBV6"/>
<dbReference type="EMBL" id="NPIC01000012">
    <property type="protein sequence ID" value="RDL31523.1"/>
    <property type="molecule type" value="Genomic_DNA"/>
</dbReference>
<sequence length="116" mass="12391">MASKKDMRRPDLIIPYQVPAPKENPSDLSGTISSTLPMAAMFTRNKYIGWASVVFAIQNWLGESAETAKTSSQPAYFAVGMAFMSLAVTYIQLFLPPPPVTGLSTDAPPAAPMPGA</sequence>
<accession>A0A370TBV6</accession>
<dbReference type="STRING" id="2656787.A0A370TBV6"/>
<protein>
    <submittedName>
        <fullName evidence="6">Uncharacterized protein</fullName>
    </submittedName>
</protein>
<dbReference type="OrthoDB" id="284718at2759"/>
<dbReference type="PANTHER" id="PTHR28038:SF1">
    <property type="entry name" value="ADL329WP"/>
    <property type="match status" value="1"/>
</dbReference>
<dbReference type="PANTHER" id="PTHR28038">
    <property type="entry name" value="ADL329WP"/>
    <property type="match status" value="1"/>
</dbReference>
<evidence type="ECO:0000256" key="2">
    <source>
        <dbReference type="ARBA" id="ARBA00022692"/>
    </source>
</evidence>
<comment type="caution">
    <text evidence="6">The sequence shown here is derived from an EMBL/GenBank/DDBJ whole genome shotgun (WGS) entry which is preliminary data.</text>
</comment>
<dbReference type="GO" id="GO:0005789">
    <property type="term" value="C:endoplasmic reticulum membrane"/>
    <property type="evidence" value="ECO:0007669"/>
    <property type="project" value="InterPro"/>
</dbReference>
<dbReference type="InterPro" id="IPR005351">
    <property type="entry name" value="ASTER"/>
</dbReference>
<organism evidence="6 7">
    <name type="scientific">Venustampulla echinocandica</name>
    <dbReference type="NCBI Taxonomy" id="2656787"/>
    <lineage>
        <taxon>Eukaryota</taxon>
        <taxon>Fungi</taxon>
        <taxon>Dikarya</taxon>
        <taxon>Ascomycota</taxon>
        <taxon>Pezizomycotina</taxon>
        <taxon>Leotiomycetes</taxon>
        <taxon>Helotiales</taxon>
        <taxon>Pleuroascaceae</taxon>
        <taxon>Venustampulla</taxon>
    </lineage>
</organism>
<evidence type="ECO:0000256" key="5">
    <source>
        <dbReference type="SAM" id="Phobius"/>
    </source>
</evidence>
<dbReference type="Pfam" id="PF03669">
    <property type="entry name" value="ASTER"/>
    <property type="match status" value="1"/>
</dbReference>
<reference evidence="6 7" key="1">
    <citation type="journal article" date="2018" name="IMA Fungus">
        <title>IMA Genome-F 9: Draft genome sequence of Annulohypoxylon stygium, Aspergillus mulundensis, Berkeleyomyces basicola (syn. Thielaviopsis basicola), Ceratocystis smalleyi, two Cercospora beticola strains, Coleophoma cylindrospora, Fusarium fracticaudum, Phialophora cf. hyalina, and Morchella septimelata.</title>
        <authorList>
            <person name="Wingfield B.D."/>
            <person name="Bills G.F."/>
            <person name="Dong Y."/>
            <person name="Huang W."/>
            <person name="Nel W.J."/>
            <person name="Swalarsk-Parry B.S."/>
            <person name="Vaghefi N."/>
            <person name="Wilken P.M."/>
            <person name="An Z."/>
            <person name="de Beer Z.W."/>
            <person name="De Vos L."/>
            <person name="Chen L."/>
            <person name="Duong T.A."/>
            <person name="Gao Y."/>
            <person name="Hammerbacher A."/>
            <person name="Kikkert J.R."/>
            <person name="Li Y."/>
            <person name="Li H."/>
            <person name="Li K."/>
            <person name="Li Q."/>
            <person name="Liu X."/>
            <person name="Ma X."/>
            <person name="Naidoo K."/>
            <person name="Pethybridge S.J."/>
            <person name="Sun J."/>
            <person name="Steenkamp E.T."/>
            <person name="van der Nest M.A."/>
            <person name="van Wyk S."/>
            <person name="Wingfield M.J."/>
            <person name="Xiong C."/>
            <person name="Yue Q."/>
            <person name="Zhang X."/>
        </authorList>
    </citation>
    <scope>NUCLEOTIDE SEQUENCE [LARGE SCALE GENOMIC DNA]</scope>
    <source>
        <strain evidence="6 7">BP 5553</strain>
    </source>
</reference>
<feature type="transmembrane region" description="Helical" evidence="5">
    <location>
        <begin position="75"/>
        <end position="95"/>
    </location>
</feature>
<dbReference type="GO" id="GO:0044183">
    <property type="term" value="F:protein folding chaperone"/>
    <property type="evidence" value="ECO:0007669"/>
    <property type="project" value="InterPro"/>
</dbReference>
<evidence type="ECO:0000313" key="7">
    <source>
        <dbReference type="Proteomes" id="UP000254866"/>
    </source>
</evidence>
<keyword evidence="4 5" id="KW-0472">Membrane</keyword>
<dbReference type="GO" id="GO:0045048">
    <property type="term" value="P:protein insertion into ER membrane"/>
    <property type="evidence" value="ECO:0007669"/>
    <property type="project" value="InterPro"/>
</dbReference>
<dbReference type="Proteomes" id="UP000254866">
    <property type="component" value="Unassembled WGS sequence"/>
</dbReference>
<keyword evidence="2 5" id="KW-0812">Transmembrane</keyword>
<proteinExistence type="predicted"/>
<evidence type="ECO:0000256" key="4">
    <source>
        <dbReference type="ARBA" id="ARBA00023136"/>
    </source>
</evidence>
<dbReference type="RefSeq" id="XP_031865654.1">
    <property type="nucleotide sequence ID" value="XM_032018355.1"/>
</dbReference>
<name>A0A370TBV6_9HELO</name>
<keyword evidence="7" id="KW-1185">Reference proteome</keyword>
<evidence type="ECO:0000256" key="1">
    <source>
        <dbReference type="ARBA" id="ARBA00004370"/>
    </source>
</evidence>
<comment type="subcellular location">
    <subcellularLocation>
        <location evidence="1">Membrane</location>
    </subcellularLocation>
</comment>
<gene>
    <name evidence="6" type="ORF">BP5553_09732</name>
</gene>
<evidence type="ECO:0000256" key="3">
    <source>
        <dbReference type="ARBA" id="ARBA00022989"/>
    </source>
</evidence>
<keyword evidence="3 5" id="KW-1133">Transmembrane helix</keyword>
<dbReference type="GeneID" id="43602581"/>